<accession>A0AAE0P9R8</accession>
<evidence type="ECO:0000313" key="3">
    <source>
        <dbReference type="EMBL" id="KAK3395685.1"/>
    </source>
</evidence>
<reference evidence="3" key="2">
    <citation type="submission" date="2023-07" db="EMBL/GenBank/DDBJ databases">
        <authorList>
            <consortium name="Lawrence Berkeley National Laboratory"/>
            <person name="Haridas S."/>
            <person name="Hensen N."/>
            <person name="Bonometti L."/>
            <person name="Westerberg I."/>
            <person name="Brannstrom I.O."/>
            <person name="Guillou S."/>
            <person name="Cros-Aarteil S."/>
            <person name="Calhoun S."/>
            <person name="Kuo A."/>
            <person name="Mondo S."/>
            <person name="Pangilinan J."/>
            <person name="Riley R."/>
            <person name="LaButti K."/>
            <person name="Andreopoulos B."/>
            <person name="Lipzen A."/>
            <person name="Chen C."/>
            <person name="Yanf M."/>
            <person name="Daum C."/>
            <person name="Ng V."/>
            <person name="Clum A."/>
            <person name="Steindorff A."/>
            <person name="Ohm R."/>
            <person name="Martin F."/>
            <person name="Silar P."/>
            <person name="Natvig D."/>
            <person name="Lalanne C."/>
            <person name="Gautier V."/>
            <person name="Ament-velasquez S.L."/>
            <person name="Kruys A."/>
            <person name="Hutchinson M.I."/>
            <person name="Powell A.J."/>
            <person name="Barry K."/>
            <person name="Miller A.N."/>
            <person name="Grigoriev I.V."/>
            <person name="Debuchy R."/>
            <person name="Gladieux P."/>
            <person name="Thoren M.H."/>
            <person name="Johannesson H."/>
        </authorList>
    </citation>
    <scope>NUCLEOTIDE SEQUENCE</scope>
    <source>
        <strain evidence="3">FGSC 1904</strain>
    </source>
</reference>
<feature type="domain" description="DUF7580" evidence="2">
    <location>
        <begin position="270"/>
        <end position="432"/>
    </location>
</feature>
<dbReference type="AlphaFoldDB" id="A0AAE0P9R8"/>
<keyword evidence="4" id="KW-1185">Reference proteome</keyword>
<feature type="compositionally biased region" description="Polar residues" evidence="1">
    <location>
        <begin position="157"/>
        <end position="174"/>
    </location>
</feature>
<dbReference type="EMBL" id="JAUTDP010000010">
    <property type="protein sequence ID" value="KAK3395685.1"/>
    <property type="molecule type" value="Genomic_DNA"/>
</dbReference>
<sequence>MLKDPFGHEWKQEQFNQELRARLGESYLSIESGMEELKGMVEDLKGKLGLGPDLKVNLSQSLFNALDQATAACCKMPHEAFLRLSPRPLVLKPGSFEDQVAKDLNFQLSLSLFMDDSTSSGAPIGHLRTYNLEIRIIEFGGGKAANYLPKTLDLRPSPNNTGSSSQHNGSSVTAKSGSKSQKQWKSQLVLRHIDRGMTRHGNAMKRLVQGSLSLIVEPNPKAVSCFQKSPPNPMSGLCQLIRLKEKSPISKNEQLFYGHLMDSQEPQRRFGLYAPKSRMSKAQYNPQPNDFPSDFSLRQLLNQAHDALSQQERDEPFISLGFQDQLQLAFTVAVNILHLYGSPWLPKTITLDDILFRLGDGAASSSDFPSGFPYRPFIKKCIPLSTPCAVPKADGFIPKPRERETTVFTFGLLLIQIMLGRVISDLDMNPALYGQRAGPPAVGHSTKATAGNDIVAKLTLNDYMEKYKLGKGFEDNILAEAGPEYTAAVTRCLESFINLDGLRSENFCHEFYADVIFKLQMARDKAIAL</sequence>
<gene>
    <name evidence="3" type="ORF">B0T20DRAFT_359366</name>
</gene>
<evidence type="ECO:0000256" key="1">
    <source>
        <dbReference type="SAM" id="MobiDB-lite"/>
    </source>
</evidence>
<dbReference type="Proteomes" id="UP001281003">
    <property type="component" value="Unassembled WGS sequence"/>
</dbReference>
<comment type="caution">
    <text evidence="3">The sequence shown here is derived from an EMBL/GenBank/DDBJ whole genome shotgun (WGS) entry which is preliminary data.</text>
</comment>
<protein>
    <recommendedName>
        <fullName evidence="2">DUF7580 domain-containing protein</fullName>
    </recommendedName>
</protein>
<dbReference type="Pfam" id="PF24476">
    <property type="entry name" value="DUF7580"/>
    <property type="match status" value="1"/>
</dbReference>
<reference evidence="3" key="1">
    <citation type="journal article" date="2023" name="Mol. Phylogenet. Evol.">
        <title>Genome-scale phylogeny and comparative genomics of the fungal order Sordariales.</title>
        <authorList>
            <person name="Hensen N."/>
            <person name="Bonometti L."/>
            <person name="Westerberg I."/>
            <person name="Brannstrom I.O."/>
            <person name="Guillou S."/>
            <person name="Cros-Aarteil S."/>
            <person name="Calhoun S."/>
            <person name="Haridas S."/>
            <person name="Kuo A."/>
            <person name="Mondo S."/>
            <person name="Pangilinan J."/>
            <person name="Riley R."/>
            <person name="LaButti K."/>
            <person name="Andreopoulos B."/>
            <person name="Lipzen A."/>
            <person name="Chen C."/>
            <person name="Yan M."/>
            <person name="Daum C."/>
            <person name="Ng V."/>
            <person name="Clum A."/>
            <person name="Steindorff A."/>
            <person name="Ohm R.A."/>
            <person name="Martin F."/>
            <person name="Silar P."/>
            <person name="Natvig D.O."/>
            <person name="Lalanne C."/>
            <person name="Gautier V."/>
            <person name="Ament-Velasquez S.L."/>
            <person name="Kruys A."/>
            <person name="Hutchinson M.I."/>
            <person name="Powell A.J."/>
            <person name="Barry K."/>
            <person name="Miller A.N."/>
            <person name="Grigoriev I.V."/>
            <person name="Debuchy R."/>
            <person name="Gladieux P."/>
            <person name="Hiltunen Thoren M."/>
            <person name="Johannesson H."/>
        </authorList>
    </citation>
    <scope>NUCLEOTIDE SEQUENCE</scope>
    <source>
        <strain evidence="3">FGSC 1904</strain>
    </source>
</reference>
<evidence type="ECO:0000259" key="2">
    <source>
        <dbReference type="Pfam" id="PF24476"/>
    </source>
</evidence>
<dbReference type="InterPro" id="IPR056002">
    <property type="entry name" value="DUF7580"/>
</dbReference>
<evidence type="ECO:0000313" key="4">
    <source>
        <dbReference type="Proteomes" id="UP001281003"/>
    </source>
</evidence>
<dbReference type="PANTHER" id="PTHR35186:SF4">
    <property type="entry name" value="PRION-INHIBITION AND PROPAGATION HELO DOMAIN-CONTAINING PROTEIN"/>
    <property type="match status" value="1"/>
</dbReference>
<organism evidence="3 4">
    <name type="scientific">Sordaria brevicollis</name>
    <dbReference type="NCBI Taxonomy" id="83679"/>
    <lineage>
        <taxon>Eukaryota</taxon>
        <taxon>Fungi</taxon>
        <taxon>Dikarya</taxon>
        <taxon>Ascomycota</taxon>
        <taxon>Pezizomycotina</taxon>
        <taxon>Sordariomycetes</taxon>
        <taxon>Sordariomycetidae</taxon>
        <taxon>Sordariales</taxon>
        <taxon>Sordariaceae</taxon>
        <taxon>Sordaria</taxon>
    </lineage>
</organism>
<name>A0AAE0P9R8_SORBR</name>
<dbReference type="PANTHER" id="PTHR35186">
    <property type="entry name" value="ANK_REP_REGION DOMAIN-CONTAINING PROTEIN"/>
    <property type="match status" value="1"/>
</dbReference>
<feature type="region of interest" description="Disordered" evidence="1">
    <location>
        <begin position="150"/>
        <end position="185"/>
    </location>
</feature>
<proteinExistence type="predicted"/>
<feature type="compositionally biased region" description="Low complexity" evidence="1">
    <location>
        <begin position="175"/>
        <end position="185"/>
    </location>
</feature>